<proteinExistence type="predicted"/>
<protein>
    <submittedName>
        <fullName evidence="1">Uncharacterized protein</fullName>
    </submittedName>
</protein>
<dbReference type="InParanoid" id="A0A2K2BDD7"/>
<accession>A0A2K2BDD7</accession>
<evidence type="ECO:0000313" key="2">
    <source>
        <dbReference type="Proteomes" id="UP000006729"/>
    </source>
</evidence>
<keyword evidence="2" id="KW-1185">Reference proteome</keyword>
<dbReference type="EMBL" id="CM009291">
    <property type="protein sequence ID" value="PNT47793.1"/>
    <property type="molecule type" value="Genomic_DNA"/>
</dbReference>
<evidence type="ECO:0000313" key="1">
    <source>
        <dbReference type="EMBL" id="PNT47793.1"/>
    </source>
</evidence>
<dbReference type="Proteomes" id="UP000006729">
    <property type="component" value="Chromosome 2"/>
</dbReference>
<name>A0A2K2BDD7_POPTR</name>
<organism evidence="1 2">
    <name type="scientific">Populus trichocarpa</name>
    <name type="common">Western balsam poplar</name>
    <name type="synonym">Populus balsamifera subsp. trichocarpa</name>
    <dbReference type="NCBI Taxonomy" id="3694"/>
    <lineage>
        <taxon>Eukaryota</taxon>
        <taxon>Viridiplantae</taxon>
        <taxon>Streptophyta</taxon>
        <taxon>Embryophyta</taxon>
        <taxon>Tracheophyta</taxon>
        <taxon>Spermatophyta</taxon>
        <taxon>Magnoliopsida</taxon>
        <taxon>eudicotyledons</taxon>
        <taxon>Gunneridae</taxon>
        <taxon>Pentapetalae</taxon>
        <taxon>rosids</taxon>
        <taxon>fabids</taxon>
        <taxon>Malpighiales</taxon>
        <taxon>Salicaceae</taxon>
        <taxon>Saliceae</taxon>
        <taxon>Populus</taxon>
    </lineage>
</organism>
<dbReference type="AlphaFoldDB" id="A0A2K2BDD7"/>
<reference evidence="1 2" key="1">
    <citation type="journal article" date="2006" name="Science">
        <title>The genome of black cottonwood, Populus trichocarpa (Torr. &amp; Gray).</title>
        <authorList>
            <person name="Tuskan G.A."/>
            <person name="Difazio S."/>
            <person name="Jansson S."/>
            <person name="Bohlmann J."/>
            <person name="Grigoriev I."/>
            <person name="Hellsten U."/>
            <person name="Putnam N."/>
            <person name="Ralph S."/>
            <person name="Rombauts S."/>
            <person name="Salamov A."/>
            <person name="Schein J."/>
            <person name="Sterck L."/>
            <person name="Aerts A."/>
            <person name="Bhalerao R.R."/>
            <person name="Bhalerao R.P."/>
            <person name="Blaudez D."/>
            <person name="Boerjan W."/>
            <person name="Brun A."/>
            <person name="Brunner A."/>
            <person name="Busov V."/>
            <person name="Campbell M."/>
            <person name="Carlson J."/>
            <person name="Chalot M."/>
            <person name="Chapman J."/>
            <person name="Chen G.L."/>
            <person name="Cooper D."/>
            <person name="Coutinho P.M."/>
            <person name="Couturier J."/>
            <person name="Covert S."/>
            <person name="Cronk Q."/>
            <person name="Cunningham R."/>
            <person name="Davis J."/>
            <person name="Degroeve S."/>
            <person name="Dejardin A."/>
            <person name="Depamphilis C."/>
            <person name="Detter J."/>
            <person name="Dirks B."/>
            <person name="Dubchak I."/>
            <person name="Duplessis S."/>
            <person name="Ehlting J."/>
            <person name="Ellis B."/>
            <person name="Gendler K."/>
            <person name="Goodstein D."/>
            <person name="Gribskov M."/>
            <person name="Grimwood J."/>
            <person name="Groover A."/>
            <person name="Gunter L."/>
            <person name="Hamberger B."/>
            <person name="Heinze B."/>
            <person name="Helariutta Y."/>
            <person name="Henrissat B."/>
            <person name="Holligan D."/>
            <person name="Holt R."/>
            <person name="Huang W."/>
            <person name="Islam-Faridi N."/>
            <person name="Jones S."/>
            <person name="Jones-Rhoades M."/>
            <person name="Jorgensen R."/>
            <person name="Joshi C."/>
            <person name="Kangasjarvi J."/>
            <person name="Karlsson J."/>
            <person name="Kelleher C."/>
            <person name="Kirkpatrick R."/>
            <person name="Kirst M."/>
            <person name="Kohler A."/>
            <person name="Kalluri U."/>
            <person name="Larimer F."/>
            <person name="Leebens-Mack J."/>
            <person name="Leple J.C."/>
            <person name="Locascio P."/>
            <person name="Lou Y."/>
            <person name="Lucas S."/>
            <person name="Martin F."/>
            <person name="Montanini B."/>
            <person name="Napoli C."/>
            <person name="Nelson D.R."/>
            <person name="Nelson C."/>
            <person name="Nieminen K."/>
            <person name="Nilsson O."/>
            <person name="Pereda V."/>
            <person name="Peter G."/>
            <person name="Philippe R."/>
            <person name="Pilate G."/>
            <person name="Poliakov A."/>
            <person name="Razumovskaya J."/>
            <person name="Richardson P."/>
            <person name="Rinaldi C."/>
            <person name="Ritland K."/>
            <person name="Rouze P."/>
            <person name="Ryaboy D."/>
            <person name="Schmutz J."/>
            <person name="Schrader J."/>
            <person name="Segerman B."/>
            <person name="Shin H."/>
            <person name="Siddiqui A."/>
            <person name="Sterky F."/>
            <person name="Terry A."/>
            <person name="Tsai C.J."/>
            <person name="Uberbacher E."/>
            <person name="Unneberg P."/>
            <person name="Vahala J."/>
            <person name="Wall K."/>
            <person name="Wessler S."/>
            <person name="Yang G."/>
            <person name="Yin T."/>
            <person name="Douglas C."/>
            <person name="Marra M."/>
            <person name="Sandberg G."/>
            <person name="Van de Peer Y."/>
            <person name="Rokhsar D."/>
        </authorList>
    </citation>
    <scope>NUCLEOTIDE SEQUENCE [LARGE SCALE GENOMIC DNA]</scope>
    <source>
        <strain evidence="2">cv. Nisqually</strain>
    </source>
</reference>
<sequence length="79" mass="8616">MAPFYFNEVLYDILSYCVNSLLVACLLSNHLGITSGSKGKSGFSYCIFPLFSHDSSDGNQAKKILQNHDLALSDPPTLS</sequence>
<gene>
    <name evidence="1" type="ORF">POPTR_002G045300</name>
</gene>